<accession>A0AA40CD01</accession>
<evidence type="ECO:0000313" key="2">
    <source>
        <dbReference type="Proteomes" id="UP001175000"/>
    </source>
</evidence>
<comment type="caution">
    <text evidence="1">The sequence shown here is derived from an EMBL/GenBank/DDBJ whole genome shotgun (WGS) entry which is preliminary data.</text>
</comment>
<gene>
    <name evidence="1" type="ORF">B0T14DRAFT_47314</name>
</gene>
<organism evidence="1 2">
    <name type="scientific">Immersiella caudata</name>
    <dbReference type="NCBI Taxonomy" id="314043"/>
    <lineage>
        <taxon>Eukaryota</taxon>
        <taxon>Fungi</taxon>
        <taxon>Dikarya</taxon>
        <taxon>Ascomycota</taxon>
        <taxon>Pezizomycotina</taxon>
        <taxon>Sordariomycetes</taxon>
        <taxon>Sordariomycetidae</taxon>
        <taxon>Sordariales</taxon>
        <taxon>Lasiosphaeriaceae</taxon>
        <taxon>Immersiella</taxon>
    </lineage>
</organism>
<dbReference type="AlphaFoldDB" id="A0AA40CD01"/>
<name>A0AA40CD01_9PEZI</name>
<sequence length="494" mass="55540">MSANKYDVKLHVVLPLPNHGYNRVDSYNDVDDIEENLRGIENRLLVKIEQSNDGNSLTIQAFNKAKAKEAVTAIQKLLIKKKDERSILWCTKALVASMDTDEGPSLAVFLLQKDENESTLRPVAPKILSSSGLVDTSLCAAAFRDAFKDATDHSFSALSRVSNKMRMRVHFGTLALRERKKGKSEYTKPELQSLLSSAGTRGTAKLNRRLDIDLVHDALRNKLSSLETKVLPLRANPASVTEIAPTYSVALMTADFEVESLIETSTKGGVVQATGMAPSEFCFSPFQVCHRFKQERTMDITASCPRRHDWSLAVESYIAANELARAVPFTQQTLQKAAMWGKGLRHGFPAFQLRKDFVSANKITHIIGCVTWTYHIDAKYSVDVTCYYKWDTDMSKEPIQGWTMSLYSSDWDDVMQEENLASGPRDWKNFADTFLQAQGDGGNGEKAVAVDKYADFFSKIQRMQAILEEAKELERACLERKKHEETADWLGLKW</sequence>
<proteinExistence type="predicted"/>
<dbReference type="Proteomes" id="UP001175000">
    <property type="component" value="Unassembled WGS sequence"/>
</dbReference>
<dbReference type="EMBL" id="JAULSU010000001">
    <property type="protein sequence ID" value="KAK0632888.1"/>
    <property type="molecule type" value="Genomic_DNA"/>
</dbReference>
<evidence type="ECO:0000313" key="1">
    <source>
        <dbReference type="EMBL" id="KAK0632888.1"/>
    </source>
</evidence>
<keyword evidence="2" id="KW-1185">Reference proteome</keyword>
<reference evidence="1" key="1">
    <citation type="submission" date="2023-06" db="EMBL/GenBank/DDBJ databases">
        <title>Genome-scale phylogeny and comparative genomics of the fungal order Sordariales.</title>
        <authorList>
            <consortium name="Lawrence Berkeley National Laboratory"/>
            <person name="Hensen N."/>
            <person name="Bonometti L."/>
            <person name="Westerberg I."/>
            <person name="Brannstrom I.O."/>
            <person name="Guillou S."/>
            <person name="Cros-Aarteil S."/>
            <person name="Calhoun S."/>
            <person name="Haridas S."/>
            <person name="Kuo A."/>
            <person name="Mondo S."/>
            <person name="Pangilinan J."/>
            <person name="Riley R."/>
            <person name="Labutti K."/>
            <person name="Andreopoulos B."/>
            <person name="Lipzen A."/>
            <person name="Chen C."/>
            <person name="Yanf M."/>
            <person name="Daum C."/>
            <person name="Ng V."/>
            <person name="Clum A."/>
            <person name="Steindorff A."/>
            <person name="Ohm R."/>
            <person name="Martin F."/>
            <person name="Silar P."/>
            <person name="Natvig D."/>
            <person name="Lalanne C."/>
            <person name="Gautier V."/>
            <person name="Ament-Velasquez S.L."/>
            <person name="Kruys A."/>
            <person name="Hutchinson M.I."/>
            <person name="Powell A.J."/>
            <person name="Barry K."/>
            <person name="Miller A.N."/>
            <person name="Grigoriev I.V."/>
            <person name="Debuchy R."/>
            <person name="Gladieux P."/>
            <person name="Thoren M.H."/>
            <person name="Johannesson H."/>
        </authorList>
    </citation>
    <scope>NUCLEOTIDE SEQUENCE</scope>
    <source>
        <strain evidence="1">CBS 606.72</strain>
    </source>
</reference>
<protein>
    <submittedName>
        <fullName evidence="1">Uncharacterized protein</fullName>
    </submittedName>
</protein>